<dbReference type="Gene3D" id="3.30.559.30">
    <property type="entry name" value="Nonribosomal peptide synthetase, condensation domain"/>
    <property type="match status" value="3"/>
</dbReference>
<dbReference type="SUPFAM" id="SSF56801">
    <property type="entry name" value="Acetyl-CoA synthetase-like"/>
    <property type="match status" value="3"/>
</dbReference>
<feature type="coiled-coil region" evidence="5">
    <location>
        <begin position="1919"/>
        <end position="1949"/>
    </location>
</feature>
<protein>
    <submittedName>
        <fullName evidence="7">Gramicidin S synthase 2</fullName>
    </submittedName>
</protein>
<dbReference type="NCBIfam" id="TIGR01733">
    <property type="entry name" value="AA-adenyl-dom"/>
    <property type="match status" value="2"/>
</dbReference>
<dbReference type="GO" id="GO:0005737">
    <property type="term" value="C:cytoplasm"/>
    <property type="evidence" value="ECO:0007669"/>
    <property type="project" value="TreeGrafter"/>
</dbReference>
<dbReference type="GO" id="GO:0031177">
    <property type="term" value="F:phosphopantetheine binding"/>
    <property type="evidence" value="ECO:0007669"/>
    <property type="project" value="InterPro"/>
</dbReference>
<dbReference type="Gene3D" id="1.10.1200.10">
    <property type="entry name" value="ACP-like"/>
    <property type="match status" value="3"/>
</dbReference>
<evidence type="ECO:0000313" key="8">
    <source>
        <dbReference type="Proteomes" id="UP001152467"/>
    </source>
</evidence>
<evidence type="ECO:0000313" key="7">
    <source>
        <dbReference type="EMBL" id="CAH9052416.1"/>
    </source>
</evidence>
<dbReference type="PROSITE" id="PS00455">
    <property type="entry name" value="AMP_BINDING"/>
    <property type="match status" value="3"/>
</dbReference>
<dbReference type="Gene3D" id="3.30.559.10">
    <property type="entry name" value="Chloramphenicol acetyltransferase-like domain"/>
    <property type="match status" value="3"/>
</dbReference>
<gene>
    <name evidence="7" type="primary">grsB_1</name>
    <name evidence="7" type="ORF">PSECIP111854_00966</name>
</gene>
<dbReference type="InterPro" id="IPR020806">
    <property type="entry name" value="PKS_PP-bd"/>
</dbReference>
<dbReference type="InterPro" id="IPR036736">
    <property type="entry name" value="ACP-like_sf"/>
</dbReference>
<feature type="domain" description="Carrier" evidence="6">
    <location>
        <begin position="982"/>
        <end position="1056"/>
    </location>
</feature>
<dbReference type="NCBIfam" id="NF003417">
    <property type="entry name" value="PRK04813.1"/>
    <property type="match status" value="3"/>
</dbReference>
<dbReference type="FunFam" id="3.30.300.30:FF:000015">
    <property type="entry name" value="Nonribosomal peptide synthase SidD"/>
    <property type="match status" value="2"/>
</dbReference>
<keyword evidence="2" id="KW-0596">Phosphopantetheine</keyword>
<proteinExistence type="predicted"/>
<keyword evidence="5" id="KW-0175">Coiled coil</keyword>
<dbReference type="InterPro" id="IPR000873">
    <property type="entry name" value="AMP-dep_synth/lig_dom"/>
</dbReference>
<keyword evidence="8" id="KW-1185">Reference proteome</keyword>
<accession>A0A9W4VMW6</accession>
<dbReference type="Gene3D" id="2.30.38.10">
    <property type="entry name" value="Luciferase, Domain 3"/>
    <property type="match status" value="1"/>
</dbReference>
<dbReference type="PANTHER" id="PTHR45527">
    <property type="entry name" value="NONRIBOSOMAL PEPTIDE SYNTHETASE"/>
    <property type="match status" value="1"/>
</dbReference>
<dbReference type="Gene3D" id="3.30.300.30">
    <property type="match status" value="3"/>
</dbReference>
<dbReference type="Pfam" id="PF00501">
    <property type="entry name" value="AMP-binding"/>
    <property type="match status" value="3"/>
</dbReference>
<dbReference type="EMBL" id="CAMAPC010000003">
    <property type="protein sequence ID" value="CAH9052416.1"/>
    <property type="molecule type" value="Genomic_DNA"/>
</dbReference>
<dbReference type="Proteomes" id="UP001152467">
    <property type="component" value="Unassembled WGS sequence"/>
</dbReference>
<dbReference type="InterPro" id="IPR041464">
    <property type="entry name" value="TubC_N"/>
</dbReference>
<dbReference type="SMART" id="SM00823">
    <property type="entry name" value="PKS_PP"/>
    <property type="match status" value="2"/>
</dbReference>
<dbReference type="InterPro" id="IPR006162">
    <property type="entry name" value="Ppantetheine_attach_site"/>
</dbReference>
<dbReference type="InterPro" id="IPR020845">
    <property type="entry name" value="AMP-binding_CS"/>
</dbReference>
<dbReference type="Pfam" id="PF18563">
    <property type="entry name" value="TubC_N"/>
    <property type="match status" value="1"/>
</dbReference>
<dbReference type="Gene3D" id="3.40.50.980">
    <property type="match status" value="2"/>
</dbReference>
<dbReference type="Gene3D" id="3.40.50.12780">
    <property type="entry name" value="N-terminal domain of ligase-like"/>
    <property type="match status" value="2"/>
</dbReference>
<organism evidence="7 8">
    <name type="scientific">Pseudoalteromonas holothuriae</name>
    <dbReference type="NCBI Taxonomy" id="2963714"/>
    <lineage>
        <taxon>Bacteria</taxon>
        <taxon>Pseudomonadati</taxon>
        <taxon>Pseudomonadota</taxon>
        <taxon>Gammaproteobacteria</taxon>
        <taxon>Alteromonadales</taxon>
        <taxon>Pseudoalteromonadaceae</taxon>
        <taxon>Pseudoalteromonas</taxon>
    </lineage>
</organism>
<dbReference type="SUPFAM" id="SSF47336">
    <property type="entry name" value="ACP-like"/>
    <property type="match status" value="3"/>
</dbReference>
<evidence type="ECO:0000256" key="2">
    <source>
        <dbReference type="ARBA" id="ARBA00022450"/>
    </source>
</evidence>
<dbReference type="InterPro" id="IPR023213">
    <property type="entry name" value="CAT-like_dom_sf"/>
</dbReference>
<feature type="domain" description="Carrier" evidence="6">
    <location>
        <begin position="3074"/>
        <end position="3150"/>
    </location>
</feature>
<evidence type="ECO:0000256" key="3">
    <source>
        <dbReference type="ARBA" id="ARBA00022553"/>
    </source>
</evidence>
<dbReference type="Gene3D" id="1.10.10.1830">
    <property type="entry name" value="Non-ribosomal peptide synthase, adenylation domain"/>
    <property type="match status" value="1"/>
</dbReference>
<dbReference type="InterPro" id="IPR045851">
    <property type="entry name" value="AMP-bd_C_sf"/>
</dbReference>
<dbReference type="GO" id="GO:0044550">
    <property type="term" value="P:secondary metabolite biosynthetic process"/>
    <property type="evidence" value="ECO:0007669"/>
    <property type="project" value="TreeGrafter"/>
</dbReference>
<dbReference type="RefSeq" id="WP_261625881.1">
    <property type="nucleotide sequence ID" value="NZ_CAMAPC010000003.1"/>
</dbReference>
<dbReference type="Pfam" id="PF00550">
    <property type="entry name" value="PP-binding"/>
    <property type="match status" value="3"/>
</dbReference>
<evidence type="ECO:0000256" key="1">
    <source>
        <dbReference type="ARBA" id="ARBA00001957"/>
    </source>
</evidence>
<dbReference type="PROSITE" id="PS00012">
    <property type="entry name" value="PHOSPHOPANTETHEINE"/>
    <property type="match status" value="1"/>
</dbReference>
<dbReference type="InterPro" id="IPR009081">
    <property type="entry name" value="PP-bd_ACP"/>
</dbReference>
<dbReference type="GO" id="GO:0043041">
    <property type="term" value="P:amino acid activation for nonribosomal peptide biosynthetic process"/>
    <property type="evidence" value="ECO:0007669"/>
    <property type="project" value="TreeGrafter"/>
</dbReference>
<name>A0A9W4VMW6_9GAMM</name>
<dbReference type="InterPro" id="IPR042099">
    <property type="entry name" value="ANL_N_sf"/>
</dbReference>
<feature type="domain" description="Carrier" evidence="6">
    <location>
        <begin position="2033"/>
        <end position="2107"/>
    </location>
</feature>
<evidence type="ECO:0000256" key="5">
    <source>
        <dbReference type="SAM" id="Coils"/>
    </source>
</evidence>
<dbReference type="FunFam" id="3.40.50.12780:FF:000012">
    <property type="entry name" value="Non-ribosomal peptide synthetase"/>
    <property type="match status" value="1"/>
</dbReference>
<dbReference type="InterPro" id="IPR001242">
    <property type="entry name" value="Condensation_dom"/>
</dbReference>
<dbReference type="SUPFAM" id="SSF52777">
    <property type="entry name" value="CoA-dependent acyltransferases"/>
    <property type="match status" value="6"/>
</dbReference>
<dbReference type="InterPro" id="IPR010071">
    <property type="entry name" value="AA_adenyl_dom"/>
</dbReference>
<dbReference type="PANTHER" id="PTHR45527:SF10">
    <property type="entry name" value="PYOCHELIN SYNTHASE PCHF"/>
    <property type="match status" value="1"/>
</dbReference>
<evidence type="ECO:0000259" key="6">
    <source>
        <dbReference type="PROSITE" id="PS50075"/>
    </source>
</evidence>
<comment type="cofactor">
    <cofactor evidence="1">
        <name>pantetheine 4'-phosphate</name>
        <dbReference type="ChEBI" id="CHEBI:47942"/>
    </cofactor>
</comment>
<dbReference type="GO" id="GO:0016874">
    <property type="term" value="F:ligase activity"/>
    <property type="evidence" value="ECO:0007669"/>
    <property type="project" value="UniProtKB-KW"/>
</dbReference>
<reference evidence="7" key="1">
    <citation type="submission" date="2022-07" db="EMBL/GenBank/DDBJ databases">
        <authorList>
            <person name="Criscuolo A."/>
        </authorList>
    </citation>
    <scope>NUCLEOTIDE SEQUENCE</scope>
    <source>
        <strain evidence="7">CIP111854</strain>
    </source>
</reference>
<dbReference type="InterPro" id="IPR044894">
    <property type="entry name" value="TubC_N_sf"/>
</dbReference>
<sequence length="3170" mass="352136">MILEELIKALKHANISLSLRGEELSIKAPAGALTDILKVALKTHKQALVSALKSKSEGLREVDKNVTPLTKTQYGIWLASHLNPAASSAYNMPAAMMITGHLNDQALLSALAALSVCYPVLNSRVQQQGDQVVLIRNNNLSAITATVSELNKPEIAQQLDTFAQRPFDLANGPLFRAQLHRLSSTEHILFLAVHHIVADGQSINVLKQRLSELYSSYSRMSQSIEPSEPQWGFEHYAHWLAKRNTEGQLSYWLSALDDSPQRTNLPFRLNNTSGMSLPSQQHLTLPAQLSDQIRAQAKLLGCTTNMLMLSAFHLFLGKLSGQQDVVVGIPSIHRPFQALQDAVGLFLDVLPIRLSWQDSNSIESLITQCRDKMTLAFRHSEIAFHELVANLPQPRGEHHPIFQCFFNFLPNQSSELHFSGCDVLEFETPLIESKFDLTLYVEEHERIKLTAQFNAAHYSASYVEIWLHQYAHLLSRICDGVSAHCADVSLRHQPVLHEDAQQFNVADLVHPLAQLKKWCHKQPNAIALTEVNQSYTYAQLVADIQTTAERLPDGVSAIAIIAQRSYELVVHIYACLAKQRPFFLINPDYPHAKQQAMLEQAKIGRVIDLVKETSYQLVSRSDTALTSSNDVAYYAATSGSTGKAKIVLGGWQSLANYTLWSSQYFAIQPGTVCSMLSNVGHDPLLRDVFSSLGNGATLAIAGMITHAEQLLHYLDTHKVNVAGMSPALAKLLSLQGEYVDLPALSHLWLIGETLSTSLASELLGSLPDTVLHNLYGATETQQFLSAFSMTTQAQLRGASCPVGRSLSGGQCLILNAGHEAGVGEIGEVVFVSQFVSQGYLVDESLDQPFFVYQGQRAYRSGDLGYWDEQGNIILQGRKDSQIQIRGFRVEPQEIVNTLEQMADVQHAVVQFDKTKQGISAYLETAQNYTFDDVVAYCQKFIPLYMCPVEVNCVTSIPRNSHGKVDFQALRQLTQTTQYTYVAPQNDREAQVASIFSQVLEKQVCCKLHFYAQGGHSLGALKVVSQLRTEMGLEIPLEQFIKCGDVQSLAKYTASTDEQQAIDEMVICHQPEMRFEPFELGVSQRGLQVSRQIQKDSGENGGFSLVEIRIHNFSLNRLQNACNELVARHDVLRAIELADQRIKVLENVPGLELDILDLSALDTAQQLQKLDDHRQRLINGGVDTQSWPSFKVSVIDFGDEQRLSLCVAHTLMDYSSGVILAKDLSQLYSGDDQPLSPLSLTYRDVVVAKANHKSAARYRQDKAFWREKIATMPCAPQLPLAKDDLTAHDATVKTHYFRVCEKVSQRIAALCAQQGCSESALVLEVVCQALSVWSETPNFTMSLLVNDRPVTPNDAAQIVGNFNSLLLFSYEPKPYQTFSTKLIATQKQLSENMAHRSFEGLEVLHEYNRLHNTNMTMPIGFTSLLTEQQNSVSEQVAYREVVNTAHVGLEFVARKHNTSLEIKVIEKSGYYQNFVPDLLDAIESYLTHLANENTSWHSWQQFNISAPLRAGYNHTYQSLPSGLLHQPLIERALKQPSLDAVIQGQTRITYGQLITMADRLAEQLRTEGVKNNELVAIHMPKAWQQVVAVLAVHLAGAAYLPVDASLPLERRLQLIRQGEARLAIVSQRDSELLSCQQILLPHLPEPVAILNQPKQSSVSEDDLAYVLFTSGSTGTPKGVMISHRAARNTIEDINTRFVVTADDSVLGLSSLSFDLSVYDIFGVLAAGGKLVLPLPQQNRDPQAWHDLAAKEQITVWNSVPALMQMFVDFSAGKVSDSLRLCMLSGDWISLNLARQILTHKHVSLVSLGGATEASIWSIYYPVTHIDSNWKSVPYGHPLANQGYLVLNELMEECPVGVKGDLYITGKGLASGYWKDTQRSKQSFIFCPQRQQMLYKTGDKGRFNSDGVIEFLGREDNQVKLNGYRVELGEIEAKLSQLKELQTALVDIRHENDHKRLVAYLVTNHHQNGVPDSILLEKAERVLKDALPAYMIPQEYAGLNELPLTANGKVDRDALSRIPTTSRLVVQQPQLQLSIVDDEIQNIVINTISRQLNLVSVDLTTSFAALGGDSIQAVRLSTQLRKQGIELTLADIFNSSDIHAICGNAKRIGDKKVVQQAKQIDLSNYSELEKYEQSIMATPMQRAMVMHTQIDATAYVNQVRLTITKGFEITSFKKAWLQLVQQHQILRTHFSALAEHGLVQLINAHADIQITEHHLLVDTSIESQLNQLASRVKHFGEDCFLKSLIKFDVCHLPDSKVELILTFHHALLDGWSLPILFAELLASYRSLSTRSDFVEKLNTAEFSRFVGWLEQQSVSDAQAYWQATLNGFTEPTRLLGEPVNDEPVEILSCKTILDNMTRKRLEQLSKSANVTMGVLINLAWARTLQRLSGDQQVIFGAVSSGRPLQVEGIEQMLGLFVVTLPVTFSSDADTSFSQALREMFGQQLESEQHSWLPLADIHRQTEIAASSALFESIVLIENYPLEGMMQHSEGLCIEEITVDSDTHFDLSLYVSLGEQLKLTLKYKSDKLDKAQADNIFALFKRILLEMLELPLASPVIELQGRSDEDNKAWEQSLANVKTTYPEFDVLQMLSEHAYKAPESIAIQCQSDELSYAQVVQRIGAISDYLRSQGVSANDRVVVCLPRSCDVILTMLALWQLGAVYVPIDGVLPQQRINNIIEQTQPVVVVCSAYTKPLCGDGDNILTLKGLSDASVISELHVAAGAGYILFTSGTTGQPKGVCVNYDALGRFLAAAQEQFTCSEYTRNLAVTTPTFDLSLLEWLLPLSMGGSVVIASVDQVKDGNQLADLVDEYNINWLQMTPTGWQVLLASGWKGKADLTALTGGEPLTRVLAQQLLNKCAAVFNCYGPTEATVFSMIGAVTHQDLQGELCLPGALSQSAHLVLSEQGDPVPLGGIGELWITGGSLSCGYLKNDKQTAERFVNLDVGLDNPMRAYRTGDLVKIIDNNSLQYLGRNDQQVKLNGFRVELQEIEHAISAIEGIESAACLITKHGVQHSLVAFVVSDHQEAFKRCQSQVKQSLPHYMHPTVWQRINSLPVHPSGKVNRAALPQITNEVKDFEAPARELEEQLLIIWQTIFEQQTISVTSGFFELGGNSLLATRLSVLCEEQLNGIKLDVKQLLSGASIRTIAQLLEPSYLVSRNRVTAMESNDLEEFEW</sequence>
<dbReference type="PROSITE" id="PS50075">
    <property type="entry name" value="CARRIER"/>
    <property type="match status" value="3"/>
</dbReference>
<keyword evidence="3" id="KW-0597">Phosphoprotein</keyword>
<keyword evidence="4" id="KW-0436">Ligase</keyword>
<dbReference type="Pfam" id="PF00668">
    <property type="entry name" value="Condensation"/>
    <property type="match status" value="3"/>
</dbReference>
<comment type="caution">
    <text evidence="7">The sequence shown here is derived from an EMBL/GenBank/DDBJ whole genome shotgun (WGS) entry which is preliminary data.</text>
</comment>
<evidence type="ECO:0000256" key="4">
    <source>
        <dbReference type="ARBA" id="ARBA00022598"/>
    </source>
</evidence>